<sequence>MVMTKFGSTIITLLFAALVLFAALGAPTMVEAQKSCKLWLSKTMTGDCHNAPECNKHCIQEKANNGKCVIVNPLSNPYTKCACYPCP</sequence>
<dbReference type="Gene3D" id="3.30.30.10">
    <property type="entry name" value="Knottin, scorpion toxin-like"/>
    <property type="match status" value="1"/>
</dbReference>
<keyword evidence="4" id="KW-0611">Plant defense</keyword>
<keyword evidence="6" id="KW-0732">Signal</keyword>
<keyword evidence="2" id="KW-0929">Antimicrobial</keyword>
<evidence type="ECO:0000256" key="4">
    <source>
        <dbReference type="ARBA" id="ARBA00022821"/>
    </source>
</evidence>
<keyword evidence="8" id="KW-1185">Reference proteome</keyword>
<dbReference type="GO" id="GO:0050832">
    <property type="term" value="P:defense response to fungus"/>
    <property type="evidence" value="ECO:0007669"/>
    <property type="project" value="UniProtKB-KW"/>
</dbReference>
<keyword evidence="5" id="KW-1015">Disulfide bond</keyword>
<dbReference type="Gramene" id="KFK42015">
    <property type="protein sequence ID" value="KFK42015"/>
    <property type="gene ID" value="AALP_AA2G201400"/>
</dbReference>
<dbReference type="AlphaFoldDB" id="A0A087HIR3"/>
<comment type="similarity">
    <text evidence="1">Belongs to the DEFL family.</text>
</comment>
<evidence type="ECO:0000313" key="8">
    <source>
        <dbReference type="Proteomes" id="UP000029120"/>
    </source>
</evidence>
<proteinExistence type="inferred from homology"/>
<evidence type="ECO:0008006" key="9">
    <source>
        <dbReference type="Google" id="ProtNLM"/>
    </source>
</evidence>
<evidence type="ECO:0000256" key="6">
    <source>
        <dbReference type="SAM" id="SignalP"/>
    </source>
</evidence>
<evidence type="ECO:0000256" key="2">
    <source>
        <dbReference type="ARBA" id="ARBA00022529"/>
    </source>
</evidence>
<accession>A0A087HIR3</accession>
<organism evidence="7 8">
    <name type="scientific">Arabis alpina</name>
    <name type="common">Alpine rock-cress</name>
    <dbReference type="NCBI Taxonomy" id="50452"/>
    <lineage>
        <taxon>Eukaryota</taxon>
        <taxon>Viridiplantae</taxon>
        <taxon>Streptophyta</taxon>
        <taxon>Embryophyta</taxon>
        <taxon>Tracheophyta</taxon>
        <taxon>Spermatophyta</taxon>
        <taxon>Magnoliopsida</taxon>
        <taxon>eudicotyledons</taxon>
        <taxon>Gunneridae</taxon>
        <taxon>Pentapetalae</taxon>
        <taxon>rosids</taxon>
        <taxon>malvids</taxon>
        <taxon>Brassicales</taxon>
        <taxon>Brassicaceae</taxon>
        <taxon>Arabideae</taxon>
        <taxon>Arabis</taxon>
    </lineage>
</organism>
<evidence type="ECO:0000256" key="1">
    <source>
        <dbReference type="ARBA" id="ARBA00006722"/>
    </source>
</evidence>
<dbReference type="InterPro" id="IPR036574">
    <property type="entry name" value="Scorpion_toxin-like_sf"/>
</dbReference>
<evidence type="ECO:0000256" key="5">
    <source>
        <dbReference type="ARBA" id="ARBA00023157"/>
    </source>
</evidence>
<evidence type="ECO:0000313" key="7">
    <source>
        <dbReference type="EMBL" id="KFK42015.1"/>
    </source>
</evidence>
<reference evidence="8" key="1">
    <citation type="journal article" date="2015" name="Nat. Plants">
        <title>Genome expansion of Arabis alpina linked with retrotransposition and reduced symmetric DNA methylation.</title>
        <authorList>
            <person name="Willing E.M."/>
            <person name="Rawat V."/>
            <person name="Mandakova T."/>
            <person name="Maumus F."/>
            <person name="James G.V."/>
            <person name="Nordstroem K.J."/>
            <person name="Becker C."/>
            <person name="Warthmann N."/>
            <person name="Chica C."/>
            <person name="Szarzynska B."/>
            <person name="Zytnicki M."/>
            <person name="Albani M.C."/>
            <person name="Kiefer C."/>
            <person name="Bergonzi S."/>
            <person name="Castaings L."/>
            <person name="Mateos J.L."/>
            <person name="Berns M.C."/>
            <person name="Bujdoso N."/>
            <person name="Piofczyk T."/>
            <person name="de Lorenzo L."/>
            <person name="Barrero-Sicilia C."/>
            <person name="Mateos I."/>
            <person name="Piednoel M."/>
            <person name="Hagmann J."/>
            <person name="Chen-Min-Tao R."/>
            <person name="Iglesias-Fernandez R."/>
            <person name="Schuster S.C."/>
            <person name="Alonso-Blanco C."/>
            <person name="Roudier F."/>
            <person name="Carbonero P."/>
            <person name="Paz-Ares J."/>
            <person name="Davis S.J."/>
            <person name="Pecinka A."/>
            <person name="Quesneville H."/>
            <person name="Colot V."/>
            <person name="Lysak M.A."/>
            <person name="Weigel D."/>
            <person name="Coupland G."/>
            <person name="Schneeberger K."/>
        </authorList>
    </citation>
    <scope>NUCLEOTIDE SEQUENCE [LARGE SCALE GENOMIC DNA]</scope>
    <source>
        <strain evidence="8">cv. Pajares</strain>
    </source>
</reference>
<protein>
    <recommendedName>
        <fullName evidence="9">Knottin scorpion toxin-like domain-containing protein</fullName>
    </recommendedName>
</protein>
<dbReference type="InterPro" id="IPR010851">
    <property type="entry name" value="DEFL"/>
</dbReference>
<keyword evidence="3" id="KW-0295">Fungicide</keyword>
<dbReference type="OMA" id="CKRDAIC"/>
<gene>
    <name evidence="7" type="ordered locus">AALP_Aa2g201400</name>
</gene>
<evidence type="ECO:0000256" key="3">
    <source>
        <dbReference type="ARBA" id="ARBA00022577"/>
    </source>
</evidence>
<feature type="signal peptide" evidence="6">
    <location>
        <begin position="1"/>
        <end position="32"/>
    </location>
</feature>
<dbReference type="GO" id="GO:0031640">
    <property type="term" value="P:killing of cells of another organism"/>
    <property type="evidence" value="ECO:0007669"/>
    <property type="project" value="UniProtKB-KW"/>
</dbReference>
<dbReference type="Pfam" id="PF25052">
    <property type="entry name" value="AtDEF-like"/>
    <property type="match status" value="1"/>
</dbReference>
<dbReference type="Proteomes" id="UP000029120">
    <property type="component" value="Chromosome 2"/>
</dbReference>
<name>A0A087HIR3_ARAAL</name>
<dbReference type="EMBL" id="CM002870">
    <property type="protein sequence ID" value="KFK42015.1"/>
    <property type="molecule type" value="Genomic_DNA"/>
</dbReference>
<feature type="chain" id="PRO_5001823369" description="Knottin scorpion toxin-like domain-containing protein" evidence="6">
    <location>
        <begin position="33"/>
        <end position="87"/>
    </location>
</feature>